<organism evidence="1">
    <name type="scientific">Rhizophora mucronata</name>
    <name type="common">Asiatic mangrove</name>
    <dbReference type="NCBI Taxonomy" id="61149"/>
    <lineage>
        <taxon>Eukaryota</taxon>
        <taxon>Viridiplantae</taxon>
        <taxon>Streptophyta</taxon>
        <taxon>Embryophyta</taxon>
        <taxon>Tracheophyta</taxon>
        <taxon>Spermatophyta</taxon>
        <taxon>Magnoliopsida</taxon>
        <taxon>eudicotyledons</taxon>
        <taxon>Gunneridae</taxon>
        <taxon>Pentapetalae</taxon>
        <taxon>rosids</taxon>
        <taxon>fabids</taxon>
        <taxon>Malpighiales</taxon>
        <taxon>Rhizophoraceae</taxon>
        <taxon>Rhizophora</taxon>
    </lineage>
</organism>
<name>A0A2P2PE94_RHIMU</name>
<reference evidence="1" key="1">
    <citation type="submission" date="2018-02" db="EMBL/GenBank/DDBJ databases">
        <title>Rhizophora mucronata_Transcriptome.</title>
        <authorList>
            <person name="Meera S.P."/>
            <person name="Sreeshan A."/>
            <person name="Augustine A."/>
        </authorList>
    </citation>
    <scope>NUCLEOTIDE SEQUENCE</scope>
    <source>
        <tissue evidence="1">Leaf</tissue>
    </source>
</reference>
<proteinExistence type="predicted"/>
<sequence length="56" mass="6205">MPLEDICHPKICPKFSLMTPSRVDLCCVSSGEEEEAARKGSCKSQSKRSSIFQCLL</sequence>
<protein>
    <submittedName>
        <fullName evidence="1">Uncharacterized protein</fullName>
    </submittedName>
</protein>
<dbReference type="AlphaFoldDB" id="A0A2P2PE94"/>
<accession>A0A2P2PE94</accession>
<dbReference type="EMBL" id="GGEC01072507">
    <property type="protein sequence ID" value="MBX52991.1"/>
    <property type="molecule type" value="Transcribed_RNA"/>
</dbReference>
<evidence type="ECO:0000313" key="1">
    <source>
        <dbReference type="EMBL" id="MBX52991.1"/>
    </source>
</evidence>